<feature type="chain" id="PRO_5034849106" description="C-type lectin domain-containing protein" evidence="1">
    <location>
        <begin position="21"/>
        <end position="173"/>
    </location>
</feature>
<keyword evidence="1" id="KW-0732">Signal</keyword>
<dbReference type="PRINTS" id="PR01504">
    <property type="entry name" value="PNCREATITSAP"/>
</dbReference>
<dbReference type="AlphaFoldDB" id="A0A8C8RFU3"/>
<protein>
    <recommendedName>
        <fullName evidence="2">C-type lectin domain-containing protein</fullName>
    </recommendedName>
</protein>
<reference evidence="3" key="2">
    <citation type="submission" date="2025-09" db="UniProtKB">
        <authorList>
            <consortium name="Ensembl"/>
        </authorList>
    </citation>
    <scope>IDENTIFICATION</scope>
</reference>
<name>A0A8C8RFU3_9SAUR</name>
<accession>A0A8C8RFU3</accession>
<dbReference type="Proteomes" id="UP000694393">
    <property type="component" value="Unplaced"/>
</dbReference>
<dbReference type="PROSITE" id="PS50041">
    <property type="entry name" value="C_TYPE_LECTIN_2"/>
    <property type="match status" value="1"/>
</dbReference>
<dbReference type="SUPFAM" id="SSF56436">
    <property type="entry name" value="C-type lectin-like"/>
    <property type="match status" value="1"/>
</dbReference>
<evidence type="ECO:0000313" key="4">
    <source>
        <dbReference type="Proteomes" id="UP000694393"/>
    </source>
</evidence>
<sequence>MDSKTSFYFLLIFIAQAACSRENCLCARGFCDDGWVQYQDSCYKPVMEPKKWSEAEMACQSYRKNAHLASIHSAEENDFIFHLMGKPQDYNSGQAYWIGAHDLFQKGSFTWTDGSEYNYRTFPPDQPDGLPGEHYLGSWSLEGGFVTWNDYGNDWSFLSVCKYTLQNSACAHS</sequence>
<proteinExistence type="predicted"/>
<dbReference type="Pfam" id="PF00059">
    <property type="entry name" value="Lectin_C"/>
    <property type="match status" value="1"/>
</dbReference>
<feature type="domain" description="C-type lectin" evidence="2">
    <location>
        <begin position="38"/>
        <end position="162"/>
    </location>
</feature>
<dbReference type="InterPro" id="IPR016187">
    <property type="entry name" value="CTDL_fold"/>
</dbReference>
<evidence type="ECO:0000259" key="2">
    <source>
        <dbReference type="PROSITE" id="PS50041"/>
    </source>
</evidence>
<dbReference type="Gene3D" id="3.10.100.10">
    <property type="entry name" value="Mannose-Binding Protein A, subunit A"/>
    <property type="match status" value="1"/>
</dbReference>
<evidence type="ECO:0000256" key="1">
    <source>
        <dbReference type="SAM" id="SignalP"/>
    </source>
</evidence>
<evidence type="ECO:0000313" key="3">
    <source>
        <dbReference type="Ensembl" id="ENSPCEP00000004537.1"/>
    </source>
</evidence>
<feature type="signal peptide" evidence="1">
    <location>
        <begin position="1"/>
        <end position="20"/>
    </location>
</feature>
<organism evidence="3 4">
    <name type="scientific">Pelusios castaneus</name>
    <name type="common">West African mud turtle</name>
    <dbReference type="NCBI Taxonomy" id="367368"/>
    <lineage>
        <taxon>Eukaryota</taxon>
        <taxon>Metazoa</taxon>
        <taxon>Chordata</taxon>
        <taxon>Craniata</taxon>
        <taxon>Vertebrata</taxon>
        <taxon>Euteleostomi</taxon>
        <taxon>Archelosauria</taxon>
        <taxon>Testudinata</taxon>
        <taxon>Testudines</taxon>
        <taxon>Pleurodira</taxon>
        <taxon>Pelomedusidae</taxon>
        <taxon>Pelusios</taxon>
    </lineage>
</organism>
<dbReference type="InterPro" id="IPR016186">
    <property type="entry name" value="C-type_lectin-like/link_sf"/>
</dbReference>
<dbReference type="InterPro" id="IPR001304">
    <property type="entry name" value="C-type_lectin-like"/>
</dbReference>
<dbReference type="SMART" id="SM00034">
    <property type="entry name" value="CLECT"/>
    <property type="match status" value="1"/>
</dbReference>
<keyword evidence="4" id="KW-1185">Reference proteome</keyword>
<dbReference type="Ensembl" id="ENSPCET00000004691.1">
    <property type="protein sequence ID" value="ENSPCEP00000004537.1"/>
    <property type="gene ID" value="ENSPCEG00000003667.1"/>
</dbReference>
<reference evidence="3" key="1">
    <citation type="submission" date="2025-08" db="UniProtKB">
        <authorList>
            <consortium name="Ensembl"/>
        </authorList>
    </citation>
    <scope>IDENTIFICATION</scope>
</reference>
<dbReference type="PANTHER" id="PTHR22803">
    <property type="entry name" value="MANNOSE, PHOSPHOLIPASE, LECTIN RECEPTOR RELATED"/>
    <property type="match status" value="1"/>
</dbReference>
<dbReference type="InterPro" id="IPR050111">
    <property type="entry name" value="C-type_lectin/snaclec_domain"/>
</dbReference>